<feature type="region of interest" description="Disordered" evidence="5">
    <location>
        <begin position="1"/>
        <end position="192"/>
    </location>
</feature>
<evidence type="ECO:0000313" key="10">
    <source>
        <dbReference type="Proteomes" id="UP000054845"/>
    </source>
</evidence>
<dbReference type="Proteomes" id="UP000054845">
    <property type="component" value="Unassembled WGS sequence"/>
</dbReference>
<feature type="domain" description="Myb-like" evidence="6">
    <location>
        <begin position="902"/>
        <end position="940"/>
    </location>
</feature>
<evidence type="ECO:0000259" key="8">
    <source>
        <dbReference type="PROSITE" id="PS51294"/>
    </source>
</evidence>
<dbReference type="GO" id="GO:0003700">
    <property type="term" value="F:DNA-binding transcription factor activity"/>
    <property type="evidence" value="ECO:0007669"/>
    <property type="project" value="TreeGrafter"/>
</dbReference>
<feature type="compositionally biased region" description="Polar residues" evidence="5">
    <location>
        <begin position="50"/>
        <end position="63"/>
    </location>
</feature>
<keyword evidence="4" id="KW-0175">Coiled coil</keyword>
<dbReference type="SUPFAM" id="SSF46689">
    <property type="entry name" value="Homeodomain-like"/>
    <property type="match status" value="1"/>
</dbReference>
<dbReference type="GO" id="GO:0005634">
    <property type="term" value="C:nucleus"/>
    <property type="evidence" value="ECO:0007669"/>
    <property type="project" value="UniProtKB-SubCell"/>
</dbReference>
<feature type="compositionally biased region" description="Polar residues" evidence="5">
    <location>
        <begin position="85"/>
        <end position="110"/>
    </location>
</feature>
<feature type="domain" description="HTH myb-type" evidence="8">
    <location>
        <begin position="902"/>
        <end position="949"/>
    </location>
</feature>
<dbReference type="PROSITE" id="PS50090">
    <property type="entry name" value="MYB_LIKE"/>
    <property type="match status" value="1"/>
</dbReference>
<comment type="subcellular location">
    <subcellularLocation>
        <location evidence="1">Nucleus</location>
    </subcellularLocation>
</comment>
<dbReference type="InterPro" id="IPR001005">
    <property type="entry name" value="SANT/Myb"/>
</dbReference>
<accession>A0A0P1BA22</accession>
<feature type="region of interest" description="Disordered" evidence="5">
    <location>
        <begin position="479"/>
        <end position="510"/>
    </location>
</feature>
<dbReference type="InterPro" id="IPR009057">
    <property type="entry name" value="Homeodomain-like_sf"/>
</dbReference>
<keyword evidence="2" id="KW-0238">DNA-binding</keyword>
<proteinExistence type="predicted"/>
<dbReference type="PANTHER" id="PTHR46380:SF2">
    <property type="entry name" value="CYCLIN-D-BINDING MYB-LIKE TRANSCRIPTION FACTOR 1"/>
    <property type="match status" value="1"/>
</dbReference>
<dbReference type="GO" id="GO:0000976">
    <property type="term" value="F:transcription cis-regulatory region binding"/>
    <property type="evidence" value="ECO:0007669"/>
    <property type="project" value="TreeGrafter"/>
</dbReference>
<feature type="region of interest" description="Disordered" evidence="5">
    <location>
        <begin position="523"/>
        <end position="620"/>
    </location>
</feature>
<feature type="region of interest" description="Disordered" evidence="5">
    <location>
        <begin position="375"/>
        <end position="398"/>
    </location>
</feature>
<evidence type="ECO:0000256" key="3">
    <source>
        <dbReference type="ARBA" id="ARBA00023242"/>
    </source>
</evidence>
<feature type="compositionally biased region" description="Low complexity" evidence="5">
    <location>
        <begin position="555"/>
        <end position="580"/>
    </location>
</feature>
<sequence length="974" mass="103187">MSRDRPPGEPSFAAPLTPPRGAGTLPTPPTSHIELPGDRPPHGSAAHFASGSNNDAPLSSDAEQATDGEPDASPSAIVMSRRQNRLSQRGSAANIELQQIVSPLQASRSSPAGRASLDKPFSDQEVTMSRSASVRKARRVGRNESRRAKSEFDVASDSDHSSFSHAANEDLRSRTPSPILGSSRGHLSAQGAFGPSVQNVDAVLFGENDEEGSRQEVESLLDELRQMSLATGGIGRESNIVNIGSQLGEKALRLHDTLHHVRLRAIAALTSQRTKAHASLVAMQLSSARQAAELDDARTQARMLGSKLARAEARVEESIEEELRWTHSMRHHGSALAQQQAARQAARSNGAQADVSPNAPGLAAPIDLESVKQSPKSPAAALASATAPQAASSSSTTLSGLGISAGGAPADSAAATPAMSSTTDAEVDSPLTVLTRNCNKLSSDKRYLKAKWREEIARNERLEQELRAFRPLFLQSNRASAGTASPLPASSHTPKRSNSSRRRGTGMGDAEAELLLATARRMRETRRTDIRRSPQKAGATRELTTLEDGRPTTPPRTSQPSQPSTPFTPRTPRTVPVLRTPGRDEAGSSNWGQSSSRQDSAAASNASPIKNAANVPGSASSARGIDELLHAAQTVMTPSERPAAHQTPRRGLASLSAGYGDRGYFLDAKSPKMNVSALLSENDAINESPKRRRMSTSTHDASDVRFAGGQGIEIAELASSPEGRPAQPAHRSQHVKLAEPQHEASTAQSSGLSALDLLADQAAASQQPSQSSDHSRSGGLSDAPASSSDEGMIEEEGVEHGDERWFSQSHHGAFYGGPPASQSSARYAYGPEGGRPGWPASPENIRMANVHGSAHHGLPYVPRAVSPTRATPSKAALVALQASPPKSKGGNTSPDKRLPYIRWSEEEDRRLKRAISEYGQRWEQVARSVGTRSYHQCRQRALLMRRKTAQAGGSDGGPSLAPASSIASAGHPSP</sequence>
<feature type="region of interest" description="Disordered" evidence="5">
    <location>
        <begin position="761"/>
        <end position="800"/>
    </location>
</feature>
<dbReference type="Pfam" id="PF00249">
    <property type="entry name" value="Myb_DNA-binding"/>
    <property type="match status" value="1"/>
</dbReference>
<dbReference type="AlphaFoldDB" id="A0A0P1BA22"/>
<feature type="region of interest" description="Disordered" evidence="5">
    <location>
        <begin position="330"/>
        <end position="363"/>
    </location>
</feature>
<feature type="compositionally biased region" description="Low complexity" evidence="5">
    <location>
        <begin position="761"/>
        <end position="782"/>
    </location>
</feature>
<dbReference type="SMART" id="SM00717">
    <property type="entry name" value="SANT"/>
    <property type="match status" value="1"/>
</dbReference>
<dbReference type="PROSITE" id="PS51294">
    <property type="entry name" value="HTH_MYB"/>
    <property type="match status" value="1"/>
</dbReference>
<dbReference type="CDD" id="cd00167">
    <property type="entry name" value="SANT"/>
    <property type="match status" value="1"/>
</dbReference>
<feature type="region of interest" description="Disordered" evidence="5">
    <location>
        <begin position="681"/>
        <end position="707"/>
    </location>
</feature>
<feature type="region of interest" description="Disordered" evidence="5">
    <location>
        <begin position="945"/>
        <end position="974"/>
    </location>
</feature>
<reference evidence="9 10" key="1">
    <citation type="submission" date="2014-09" db="EMBL/GenBank/DDBJ databases">
        <authorList>
            <person name="Magalhaes I.L.F."/>
            <person name="Oliveira U."/>
            <person name="Santos F.R."/>
            <person name="Vidigal T.H.D.A."/>
            <person name="Brescovit A.D."/>
            <person name="Santos A.J."/>
        </authorList>
    </citation>
    <scope>NUCLEOTIDE SEQUENCE [LARGE SCALE GENOMIC DNA]</scope>
</reference>
<feature type="compositionally biased region" description="Low complexity" evidence="5">
    <location>
        <begin position="407"/>
        <end position="424"/>
    </location>
</feature>
<keyword evidence="3" id="KW-0539">Nucleus</keyword>
<evidence type="ECO:0000256" key="2">
    <source>
        <dbReference type="ARBA" id="ARBA00023125"/>
    </source>
</evidence>
<dbReference type="PROSITE" id="PS51293">
    <property type="entry name" value="SANT"/>
    <property type="match status" value="1"/>
</dbReference>
<evidence type="ECO:0000313" key="9">
    <source>
        <dbReference type="EMBL" id="CEH12446.1"/>
    </source>
</evidence>
<dbReference type="PANTHER" id="PTHR46380">
    <property type="entry name" value="CYCLIN-D-BINDING MYB-LIKE TRANSCRIPTION FACTOR 1"/>
    <property type="match status" value="1"/>
</dbReference>
<feature type="compositionally biased region" description="Low complexity" evidence="5">
    <location>
        <begin position="594"/>
        <end position="607"/>
    </location>
</feature>
<feature type="compositionally biased region" description="Basic residues" evidence="5">
    <location>
        <begin position="493"/>
        <end position="504"/>
    </location>
</feature>
<feature type="region of interest" description="Disordered" evidence="5">
    <location>
        <begin position="720"/>
        <end position="749"/>
    </location>
</feature>
<feature type="region of interest" description="Disordered" evidence="5">
    <location>
        <begin position="407"/>
        <end position="426"/>
    </location>
</feature>
<dbReference type="OrthoDB" id="2143914at2759"/>
<feature type="coiled-coil region" evidence="4">
    <location>
        <begin position="294"/>
        <end position="321"/>
    </location>
</feature>
<feature type="compositionally biased region" description="Low complexity" evidence="5">
    <location>
        <begin position="334"/>
        <end position="353"/>
    </location>
</feature>
<evidence type="ECO:0000256" key="1">
    <source>
        <dbReference type="ARBA" id="ARBA00004123"/>
    </source>
</evidence>
<dbReference type="InterPro" id="IPR017884">
    <property type="entry name" value="SANT_dom"/>
</dbReference>
<dbReference type="InterPro" id="IPR051651">
    <property type="entry name" value="DMTF1_DNA-bind_reg"/>
</dbReference>
<dbReference type="InterPro" id="IPR017930">
    <property type="entry name" value="Myb_dom"/>
</dbReference>
<evidence type="ECO:0000259" key="6">
    <source>
        <dbReference type="PROSITE" id="PS50090"/>
    </source>
</evidence>
<dbReference type="Gene3D" id="1.10.10.60">
    <property type="entry name" value="Homeodomain-like"/>
    <property type="match status" value="1"/>
</dbReference>
<feature type="compositionally biased region" description="Basic and acidic residues" evidence="5">
    <location>
        <begin position="141"/>
        <end position="173"/>
    </location>
</feature>
<feature type="compositionally biased region" description="Polar residues" evidence="5">
    <location>
        <begin position="479"/>
        <end position="492"/>
    </location>
</feature>
<feature type="compositionally biased region" description="Basic and acidic residues" evidence="5">
    <location>
        <begin position="523"/>
        <end position="532"/>
    </location>
</feature>
<name>A0A0P1BA22_9BASI</name>
<dbReference type="EMBL" id="CCYA01000149">
    <property type="protein sequence ID" value="CEH12446.1"/>
    <property type="molecule type" value="Genomic_DNA"/>
</dbReference>
<evidence type="ECO:0000256" key="4">
    <source>
        <dbReference type="SAM" id="Coils"/>
    </source>
</evidence>
<dbReference type="STRING" id="401625.A0A0P1BA22"/>
<evidence type="ECO:0000256" key="5">
    <source>
        <dbReference type="SAM" id="MobiDB-lite"/>
    </source>
</evidence>
<keyword evidence="10" id="KW-1185">Reference proteome</keyword>
<feature type="compositionally biased region" description="Low complexity" evidence="5">
    <location>
        <begin position="957"/>
        <end position="974"/>
    </location>
</feature>
<protein>
    <submittedName>
        <fullName evidence="9">Uncharacterized protein</fullName>
    </submittedName>
</protein>
<evidence type="ECO:0000259" key="7">
    <source>
        <dbReference type="PROSITE" id="PS51293"/>
    </source>
</evidence>
<feature type="domain" description="SANT" evidence="7">
    <location>
        <begin position="902"/>
        <end position="949"/>
    </location>
</feature>
<organism evidence="9 10">
    <name type="scientific">Ceraceosorus bombacis</name>
    <dbReference type="NCBI Taxonomy" id="401625"/>
    <lineage>
        <taxon>Eukaryota</taxon>
        <taxon>Fungi</taxon>
        <taxon>Dikarya</taxon>
        <taxon>Basidiomycota</taxon>
        <taxon>Ustilaginomycotina</taxon>
        <taxon>Exobasidiomycetes</taxon>
        <taxon>Ceraceosorales</taxon>
        <taxon>Ceraceosoraceae</taxon>
        <taxon>Ceraceosorus</taxon>
    </lineage>
</organism>